<proteinExistence type="predicted"/>
<dbReference type="EMBL" id="JABCKV010000012">
    <property type="protein sequence ID" value="KAG5647147.1"/>
    <property type="molecule type" value="Genomic_DNA"/>
</dbReference>
<organism evidence="2 3">
    <name type="scientific">Asterophora parasitica</name>
    <dbReference type="NCBI Taxonomy" id="117018"/>
    <lineage>
        <taxon>Eukaryota</taxon>
        <taxon>Fungi</taxon>
        <taxon>Dikarya</taxon>
        <taxon>Basidiomycota</taxon>
        <taxon>Agaricomycotina</taxon>
        <taxon>Agaricomycetes</taxon>
        <taxon>Agaricomycetidae</taxon>
        <taxon>Agaricales</taxon>
        <taxon>Tricholomatineae</taxon>
        <taxon>Lyophyllaceae</taxon>
        <taxon>Asterophora</taxon>
    </lineage>
</organism>
<gene>
    <name evidence="2" type="ORF">DXG03_001102</name>
</gene>
<evidence type="ECO:0000313" key="3">
    <source>
        <dbReference type="Proteomes" id="UP000775547"/>
    </source>
</evidence>
<feature type="compositionally biased region" description="Pro residues" evidence="1">
    <location>
        <begin position="7"/>
        <end position="16"/>
    </location>
</feature>
<dbReference type="OrthoDB" id="266518at2759"/>
<name>A0A9P7GAQ1_9AGAR</name>
<accession>A0A9P7GAQ1</accession>
<reference evidence="2" key="2">
    <citation type="submission" date="2021-10" db="EMBL/GenBank/DDBJ databases">
        <title>Phylogenomics reveals ancestral predisposition of the termite-cultivated fungus Termitomyces towards a domesticated lifestyle.</title>
        <authorList>
            <person name="Auxier B."/>
            <person name="Grum-Grzhimaylo A."/>
            <person name="Cardenas M.E."/>
            <person name="Lodge J.D."/>
            <person name="Laessoe T."/>
            <person name="Pedersen O."/>
            <person name="Smith M.E."/>
            <person name="Kuyper T.W."/>
            <person name="Franco-Molano E.A."/>
            <person name="Baroni T.J."/>
            <person name="Aanen D.K."/>
        </authorList>
    </citation>
    <scope>NUCLEOTIDE SEQUENCE</scope>
    <source>
        <strain evidence="2">AP01</strain>
        <tissue evidence="2">Mycelium</tissue>
    </source>
</reference>
<evidence type="ECO:0000256" key="1">
    <source>
        <dbReference type="SAM" id="MobiDB-lite"/>
    </source>
</evidence>
<keyword evidence="3" id="KW-1185">Reference proteome</keyword>
<feature type="region of interest" description="Disordered" evidence="1">
    <location>
        <begin position="1"/>
        <end position="25"/>
    </location>
</feature>
<dbReference type="Proteomes" id="UP000775547">
    <property type="component" value="Unassembled WGS sequence"/>
</dbReference>
<protein>
    <submittedName>
        <fullName evidence="2">Uncharacterized protein</fullName>
    </submittedName>
</protein>
<evidence type="ECO:0000313" key="2">
    <source>
        <dbReference type="EMBL" id="KAG5647147.1"/>
    </source>
</evidence>
<reference evidence="2" key="1">
    <citation type="submission" date="2020-07" db="EMBL/GenBank/DDBJ databases">
        <authorList>
            <person name="Nieuwenhuis M."/>
            <person name="Van De Peppel L.J.J."/>
        </authorList>
    </citation>
    <scope>NUCLEOTIDE SEQUENCE</scope>
    <source>
        <strain evidence="2">AP01</strain>
        <tissue evidence="2">Mycelium</tissue>
    </source>
</reference>
<sequence>MVARPVPSDPYTPLPPATRSDGSEIIRHPSPFIPIRLQVFALVIWLNDTVVRVLSIGPRRGPGQELTLSDTTDAVEEGENVELRKVHRPLRRPAKDRVNIGRRKVD</sequence>
<comment type="caution">
    <text evidence="2">The sequence shown here is derived from an EMBL/GenBank/DDBJ whole genome shotgun (WGS) entry which is preliminary data.</text>
</comment>
<dbReference type="AlphaFoldDB" id="A0A9P7GAQ1"/>